<dbReference type="PIRSF" id="PIRSF017184">
    <property type="entry name" value="Nnr"/>
    <property type="match status" value="1"/>
</dbReference>
<comment type="caution">
    <text evidence="22">The sequence shown here is derived from an EMBL/GenBank/DDBJ whole genome shotgun (WGS) entry which is preliminary data.</text>
</comment>
<feature type="binding site" evidence="17">
    <location>
        <position position="325"/>
    </location>
    <ligand>
        <name>(6S)-NADPHX</name>
        <dbReference type="ChEBI" id="CHEBI:64076"/>
    </ligand>
</feature>
<feature type="binding site" evidence="18">
    <location>
        <position position="162"/>
    </location>
    <ligand>
        <name>K(+)</name>
        <dbReference type="ChEBI" id="CHEBI:29103"/>
    </ligand>
</feature>
<comment type="similarity">
    <text evidence="4 19">In the C-terminal section; belongs to the NnrD/CARKD family.</text>
</comment>
<dbReference type="CDD" id="cd01171">
    <property type="entry name" value="YXKO-related"/>
    <property type="match status" value="1"/>
</dbReference>
<evidence type="ECO:0000256" key="10">
    <source>
        <dbReference type="ARBA" id="ARBA00023027"/>
    </source>
</evidence>
<evidence type="ECO:0000256" key="2">
    <source>
        <dbReference type="ARBA" id="ARBA00000909"/>
    </source>
</evidence>
<comment type="cofactor">
    <cofactor evidence="17">
        <name>Mg(2+)</name>
        <dbReference type="ChEBI" id="CHEBI:18420"/>
    </cofactor>
</comment>
<keyword evidence="23" id="KW-1185">Reference proteome</keyword>
<dbReference type="Proteomes" id="UP001596978">
    <property type="component" value="Unassembled WGS sequence"/>
</dbReference>
<evidence type="ECO:0000259" key="21">
    <source>
        <dbReference type="PROSITE" id="PS51385"/>
    </source>
</evidence>
<gene>
    <name evidence="18" type="primary">nnrE</name>
    <name evidence="17" type="synonym">nnrD</name>
    <name evidence="22" type="ORF">ACFQ1M_04185</name>
</gene>
<evidence type="ECO:0000256" key="8">
    <source>
        <dbReference type="ARBA" id="ARBA00022857"/>
    </source>
</evidence>
<feature type="binding site" evidence="18">
    <location>
        <position position="59"/>
    </location>
    <ligand>
        <name>K(+)</name>
        <dbReference type="ChEBI" id="CHEBI:29103"/>
    </ligand>
</feature>
<feature type="binding site" evidence="18">
    <location>
        <position position="126"/>
    </location>
    <ligand>
        <name>K(+)</name>
        <dbReference type="ChEBI" id="CHEBI:29103"/>
    </ligand>
</feature>
<comment type="function">
    <text evidence="17">Catalyzes the dehydration of the S-form of NAD(P)HX at the expense of ADP, which is converted to AMP. Together with NAD(P)HX epimerase, which catalyzes the epimerization of the S- and R-forms, the enzyme allows the repair of both epimers of NAD(P)HX, a damaged form of NAD(P)H that is a result of enzymatic or heat-dependent hydration.</text>
</comment>
<evidence type="ECO:0000256" key="1">
    <source>
        <dbReference type="ARBA" id="ARBA00000013"/>
    </source>
</evidence>
<dbReference type="RefSeq" id="WP_386404329.1">
    <property type="nucleotide sequence ID" value="NZ_JBHTJH010000004.1"/>
</dbReference>
<feature type="domain" description="YjeF N-terminal" evidence="21">
    <location>
        <begin position="9"/>
        <end position="217"/>
    </location>
</feature>
<dbReference type="PANTHER" id="PTHR12592:SF0">
    <property type="entry name" value="ATP-DEPENDENT (S)-NAD(P)H-HYDRATE DEHYDRATASE"/>
    <property type="match status" value="1"/>
</dbReference>
<evidence type="ECO:0000256" key="12">
    <source>
        <dbReference type="ARBA" id="ARBA00023239"/>
    </source>
</evidence>
<comment type="similarity">
    <text evidence="18">Belongs to the NnrE/AIBP family.</text>
</comment>
<name>A0ABW3CUE3_9FLAO</name>
<dbReference type="PROSITE" id="PS51383">
    <property type="entry name" value="YJEF_C_3"/>
    <property type="match status" value="1"/>
</dbReference>
<sequence>MKIFTAEQLYEADKITIKKNKIASSDLMEHAATQVFTWIHSRMQGAPVPIHVFCGIGNNGGDGLVLGRHLLQHGYKVQVYVVNFSDQRSEDFLLNYNRLKDAECWPTLIKGEGEFPKITKDDIVVDAIFGLGLNRAPEGWVKALMQHVNDARAYTIAVDVPSGLYANSAPDDMEAVVHANMVLTFQAPKLSFFLPETGKFLQSWEVLDIGLDPEYLNATDVTMQLIGKQEVLPMYVPRQKYSHKGNYGHSLIIGGSFGKIGAVSLAGKACLTTGAGLVTAYIPECGYEILQIAVPEVMVTSDPGKRQIADIKFDMAPTVIGVGPGMGTDDQTRNAFAEFIRTNECPLVIDADGLNILAAEKELLESLPAKTVLTPHPGELERLIGAWTDDFDKLEKTKAFAKKYDLVIVVKGAHSVTVCDQKLYINTTGNPGMATGGSGDVLLGMITGLISQGYDPLQAAVFGVYLHGRAADIAVNDTSYQGLLASDIIDYIGDAFIDLFKRPEPPVHEEEGKHE</sequence>
<evidence type="ECO:0000256" key="7">
    <source>
        <dbReference type="ARBA" id="ARBA00022840"/>
    </source>
</evidence>
<dbReference type="Pfam" id="PF03853">
    <property type="entry name" value="YjeF_N"/>
    <property type="match status" value="1"/>
</dbReference>
<keyword evidence="10 17" id="KW-0520">NAD</keyword>
<dbReference type="SUPFAM" id="SSF53613">
    <property type="entry name" value="Ribokinase-like"/>
    <property type="match status" value="1"/>
</dbReference>
<comment type="similarity">
    <text evidence="17">Belongs to the NnrD/CARKD family.</text>
</comment>
<evidence type="ECO:0000256" key="15">
    <source>
        <dbReference type="ARBA" id="ARBA00048238"/>
    </source>
</evidence>
<protein>
    <recommendedName>
        <fullName evidence="19">Bifunctional NAD(P)H-hydrate repair enzyme</fullName>
    </recommendedName>
    <alternativeName>
        <fullName evidence="19">Nicotinamide nucleotide repair protein</fullName>
    </alternativeName>
    <domain>
        <recommendedName>
            <fullName evidence="19">ADP-dependent (S)-NAD(P)H-hydrate dehydratase</fullName>
            <ecNumber evidence="19">4.2.1.136</ecNumber>
        </recommendedName>
        <alternativeName>
            <fullName evidence="19">ADP-dependent NAD(P)HX dehydratase</fullName>
        </alternativeName>
    </domain>
    <domain>
        <recommendedName>
            <fullName evidence="19">NAD(P)H-hydrate epimerase</fullName>
            <ecNumber evidence="19">5.1.99.6</ecNumber>
        </recommendedName>
    </domain>
</protein>
<evidence type="ECO:0000256" key="14">
    <source>
        <dbReference type="ARBA" id="ARBA00025153"/>
    </source>
</evidence>
<feature type="domain" description="YjeF C-terminal" evidence="20">
    <location>
        <begin position="227"/>
        <end position="499"/>
    </location>
</feature>
<keyword evidence="7 17" id="KW-0067">ATP-binding</keyword>
<feature type="binding site" evidence="18">
    <location>
        <position position="159"/>
    </location>
    <ligand>
        <name>(6S)-NADPHX</name>
        <dbReference type="ChEBI" id="CHEBI:64076"/>
    </ligand>
</feature>
<comment type="cofactor">
    <cofactor evidence="18 19">
        <name>K(+)</name>
        <dbReference type="ChEBI" id="CHEBI:29103"/>
    </cofactor>
    <text evidence="18 19">Binds 1 potassium ion per subunit.</text>
</comment>
<dbReference type="InterPro" id="IPR030677">
    <property type="entry name" value="Nnr"/>
</dbReference>
<keyword evidence="12 17" id="KW-0456">Lyase</keyword>
<reference evidence="23" key="1">
    <citation type="journal article" date="2019" name="Int. J. Syst. Evol. Microbiol.">
        <title>The Global Catalogue of Microorganisms (GCM) 10K type strain sequencing project: providing services to taxonomists for standard genome sequencing and annotation.</title>
        <authorList>
            <consortium name="The Broad Institute Genomics Platform"/>
            <consortium name="The Broad Institute Genome Sequencing Center for Infectious Disease"/>
            <person name="Wu L."/>
            <person name="Ma J."/>
        </authorList>
    </citation>
    <scope>NUCLEOTIDE SEQUENCE [LARGE SCALE GENOMIC DNA]</scope>
    <source>
        <strain evidence="23">CCUG 62952</strain>
    </source>
</reference>
<dbReference type="PANTHER" id="PTHR12592">
    <property type="entry name" value="ATP-DEPENDENT (S)-NAD(P)H-HYDRATE DEHYDRATASE FAMILY MEMBER"/>
    <property type="match status" value="1"/>
</dbReference>
<dbReference type="EC" id="5.1.99.6" evidence="19"/>
<dbReference type="Pfam" id="PF01256">
    <property type="entry name" value="Carb_kinase"/>
    <property type="match status" value="1"/>
</dbReference>
<dbReference type="Gene3D" id="3.40.1190.20">
    <property type="match status" value="1"/>
</dbReference>
<evidence type="ECO:0000256" key="13">
    <source>
        <dbReference type="ARBA" id="ARBA00023268"/>
    </source>
</evidence>
<evidence type="ECO:0000256" key="18">
    <source>
        <dbReference type="HAMAP-Rule" id="MF_01966"/>
    </source>
</evidence>
<evidence type="ECO:0000256" key="17">
    <source>
        <dbReference type="HAMAP-Rule" id="MF_01965"/>
    </source>
</evidence>
<keyword evidence="13" id="KW-0511">Multifunctional enzyme</keyword>
<feature type="binding site" evidence="17">
    <location>
        <begin position="411"/>
        <end position="415"/>
    </location>
    <ligand>
        <name>AMP</name>
        <dbReference type="ChEBI" id="CHEBI:456215"/>
    </ligand>
</feature>
<evidence type="ECO:0000256" key="4">
    <source>
        <dbReference type="ARBA" id="ARBA00009524"/>
    </source>
</evidence>
<comment type="similarity">
    <text evidence="3 19">In the N-terminal section; belongs to the NnrE/AIBP family.</text>
</comment>
<evidence type="ECO:0000256" key="19">
    <source>
        <dbReference type="PIRNR" id="PIRNR017184"/>
    </source>
</evidence>
<evidence type="ECO:0000259" key="20">
    <source>
        <dbReference type="PROSITE" id="PS51383"/>
    </source>
</evidence>
<dbReference type="NCBIfam" id="TIGR00196">
    <property type="entry name" value="yjeF_cterm"/>
    <property type="match status" value="1"/>
</dbReference>
<evidence type="ECO:0000256" key="11">
    <source>
        <dbReference type="ARBA" id="ARBA00023235"/>
    </source>
</evidence>
<feature type="binding site" evidence="17">
    <location>
        <position position="376"/>
    </location>
    <ligand>
        <name>(6S)-NADPHX</name>
        <dbReference type="ChEBI" id="CHEBI:64076"/>
    </ligand>
</feature>
<dbReference type="EC" id="4.2.1.136" evidence="19"/>
<evidence type="ECO:0000256" key="9">
    <source>
        <dbReference type="ARBA" id="ARBA00022958"/>
    </source>
</evidence>
<proteinExistence type="inferred from homology"/>
<dbReference type="InterPro" id="IPR000631">
    <property type="entry name" value="CARKD"/>
</dbReference>
<feature type="binding site" evidence="18">
    <location>
        <begin position="58"/>
        <end position="62"/>
    </location>
    <ligand>
        <name>(6S)-NADPHX</name>
        <dbReference type="ChEBI" id="CHEBI:64076"/>
    </ligand>
</feature>
<dbReference type="NCBIfam" id="TIGR00197">
    <property type="entry name" value="yjeF_nterm"/>
    <property type="match status" value="1"/>
</dbReference>
<dbReference type="HAMAP" id="MF_01966">
    <property type="entry name" value="NADHX_epimerase"/>
    <property type="match status" value="1"/>
</dbReference>
<dbReference type="EMBL" id="JBHTJH010000004">
    <property type="protein sequence ID" value="MFD0861395.1"/>
    <property type="molecule type" value="Genomic_DNA"/>
</dbReference>
<evidence type="ECO:0000256" key="5">
    <source>
        <dbReference type="ARBA" id="ARBA00022723"/>
    </source>
</evidence>
<dbReference type="InterPro" id="IPR004443">
    <property type="entry name" value="YjeF_N_dom"/>
</dbReference>
<comment type="subunit">
    <text evidence="17">Homotetramer.</text>
</comment>
<organism evidence="22 23">
    <name type="scientific">Sungkyunkwania multivorans</name>
    <dbReference type="NCBI Taxonomy" id="1173618"/>
    <lineage>
        <taxon>Bacteria</taxon>
        <taxon>Pseudomonadati</taxon>
        <taxon>Bacteroidota</taxon>
        <taxon>Flavobacteriia</taxon>
        <taxon>Flavobacteriales</taxon>
        <taxon>Flavobacteriaceae</taxon>
        <taxon>Sungkyunkwania</taxon>
    </lineage>
</organism>
<dbReference type="HAMAP" id="MF_01965">
    <property type="entry name" value="NADHX_dehydratase"/>
    <property type="match status" value="1"/>
</dbReference>
<keyword evidence="9 18" id="KW-0630">Potassium</keyword>
<evidence type="ECO:0000256" key="3">
    <source>
        <dbReference type="ARBA" id="ARBA00006001"/>
    </source>
</evidence>
<comment type="function">
    <text evidence="14 19">Bifunctional enzyme that catalyzes the epimerization of the S- and R-forms of NAD(P)HX and the dehydration of the S-form of NAD(P)HX at the expense of ADP, which is converted to AMP. This allows the repair of both epimers of NAD(P)HX, a damaged form of NAD(P)H that is a result of enzymatic or heat-dependent hydration.</text>
</comment>
<comment type="catalytic activity">
    <reaction evidence="15 17 19">
        <text>(6S)-NADHX + ADP = AMP + phosphate + NADH + H(+)</text>
        <dbReference type="Rhea" id="RHEA:32223"/>
        <dbReference type="ChEBI" id="CHEBI:15378"/>
        <dbReference type="ChEBI" id="CHEBI:43474"/>
        <dbReference type="ChEBI" id="CHEBI:57945"/>
        <dbReference type="ChEBI" id="CHEBI:64074"/>
        <dbReference type="ChEBI" id="CHEBI:456215"/>
        <dbReference type="ChEBI" id="CHEBI:456216"/>
        <dbReference type="EC" id="4.2.1.136"/>
    </reaction>
</comment>
<dbReference type="PROSITE" id="PS51385">
    <property type="entry name" value="YJEF_N"/>
    <property type="match status" value="1"/>
</dbReference>
<comment type="catalytic activity">
    <reaction evidence="2 18 19">
        <text>(6R)-NADPHX = (6S)-NADPHX</text>
        <dbReference type="Rhea" id="RHEA:32227"/>
        <dbReference type="ChEBI" id="CHEBI:64076"/>
        <dbReference type="ChEBI" id="CHEBI:64077"/>
        <dbReference type="EC" id="5.1.99.6"/>
    </reaction>
</comment>
<feature type="binding site" evidence="18">
    <location>
        <begin position="130"/>
        <end position="136"/>
    </location>
    <ligand>
        <name>(6S)-NADPHX</name>
        <dbReference type="ChEBI" id="CHEBI:64076"/>
    </ligand>
</feature>
<evidence type="ECO:0000313" key="22">
    <source>
        <dbReference type="EMBL" id="MFD0861395.1"/>
    </source>
</evidence>
<keyword evidence="11 18" id="KW-0413">Isomerase</keyword>
<feature type="binding site" evidence="17">
    <location>
        <position position="440"/>
    </location>
    <ligand>
        <name>(6S)-NADPHX</name>
        <dbReference type="ChEBI" id="CHEBI:64076"/>
    </ligand>
</feature>
<comment type="catalytic activity">
    <reaction evidence="1 18 19">
        <text>(6R)-NADHX = (6S)-NADHX</text>
        <dbReference type="Rhea" id="RHEA:32215"/>
        <dbReference type="ChEBI" id="CHEBI:64074"/>
        <dbReference type="ChEBI" id="CHEBI:64075"/>
        <dbReference type="EC" id="5.1.99.6"/>
    </reaction>
</comment>
<keyword evidence="6 17" id="KW-0547">Nucleotide-binding</keyword>
<comment type="catalytic activity">
    <reaction evidence="16 17 19">
        <text>(6S)-NADPHX + ADP = AMP + phosphate + NADPH + H(+)</text>
        <dbReference type="Rhea" id="RHEA:32235"/>
        <dbReference type="ChEBI" id="CHEBI:15378"/>
        <dbReference type="ChEBI" id="CHEBI:43474"/>
        <dbReference type="ChEBI" id="CHEBI:57783"/>
        <dbReference type="ChEBI" id="CHEBI:64076"/>
        <dbReference type="ChEBI" id="CHEBI:456215"/>
        <dbReference type="ChEBI" id="CHEBI:456216"/>
        <dbReference type="EC" id="4.2.1.136"/>
    </reaction>
</comment>
<comment type="caution">
    <text evidence="18">Lacks conserved residue(s) required for the propagation of feature annotation.</text>
</comment>
<evidence type="ECO:0000256" key="6">
    <source>
        <dbReference type="ARBA" id="ARBA00022741"/>
    </source>
</evidence>
<keyword evidence="8 17" id="KW-0521">NADP</keyword>
<dbReference type="SUPFAM" id="SSF64153">
    <property type="entry name" value="YjeF N-terminal domain-like"/>
    <property type="match status" value="1"/>
</dbReference>
<feature type="binding site" evidence="17">
    <location>
        <position position="439"/>
    </location>
    <ligand>
        <name>AMP</name>
        <dbReference type="ChEBI" id="CHEBI:456215"/>
    </ligand>
</feature>
<comment type="function">
    <text evidence="18">Catalyzes the epimerization of the S- and R-forms of NAD(P)HX, a damaged form of NAD(P)H that is a result of enzymatic or heat-dependent hydration. This is a prerequisite for the S-specific NAD(P)H-hydrate dehydratase to allow the repair of both epimers of NAD(P)HX.</text>
</comment>
<dbReference type="Gene3D" id="3.40.50.10260">
    <property type="entry name" value="YjeF N-terminal domain"/>
    <property type="match status" value="1"/>
</dbReference>
<feature type="binding site" evidence="17">
    <location>
        <position position="262"/>
    </location>
    <ligand>
        <name>(6S)-NADPHX</name>
        <dbReference type="ChEBI" id="CHEBI:64076"/>
    </ligand>
</feature>
<evidence type="ECO:0000256" key="16">
    <source>
        <dbReference type="ARBA" id="ARBA00049209"/>
    </source>
</evidence>
<evidence type="ECO:0000313" key="23">
    <source>
        <dbReference type="Proteomes" id="UP001596978"/>
    </source>
</evidence>
<accession>A0ABW3CUE3</accession>
<dbReference type="InterPro" id="IPR029056">
    <property type="entry name" value="Ribokinase-like"/>
</dbReference>
<dbReference type="InterPro" id="IPR036652">
    <property type="entry name" value="YjeF_N_dom_sf"/>
</dbReference>
<keyword evidence="5 18" id="KW-0479">Metal-binding</keyword>